<organism evidence="2 3">
    <name type="scientific">Dichomitus squalens</name>
    <dbReference type="NCBI Taxonomy" id="114155"/>
    <lineage>
        <taxon>Eukaryota</taxon>
        <taxon>Fungi</taxon>
        <taxon>Dikarya</taxon>
        <taxon>Basidiomycota</taxon>
        <taxon>Agaricomycotina</taxon>
        <taxon>Agaricomycetes</taxon>
        <taxon>Polyporales</taxon>
        <taxon>Polyporaceae</taxon>
        <taxon>Dichomitus</taxon>
    </lineage>
</organism>
<dbReference type="Proteomes" id="UP000292082">
    <property type="component" value="Unassembled WGS sequence"/>
</dbReference>
<feature type="region of interest" description="Disordered" evidence="1">
    <location>
        <begin position="1"/>
        <end position="23"/>
    </location>
</feature>
<feature type="non-terminal residue" evidence="2">
    <location>
        <position position="141"/>
    </location>
</feature>
<sequence>DLPAAVSVPEDAGRGDISGEESVEELEGNELLNNLEMQTKSVYVRLMQLKSRQQWARAESELRGVHTGGALRALLKHFSLGRLKPLTDVLNSLEAERFRAFFKHEEAQALEGPALTANEHARLAGANTRQGSDADFARMQI</sequence>
<keyword evidence="3" id="KW-1185">Reference proteome</keyword>
<proteinExistence type="predicted"/>
<feature type="non-terminal residue" evidence="2">
    <location>
        <position position="1"/>
    </location>
</feature>
<protein>
    <submittedName>
        <fullName evidence="2">Uncharacterized protein</fullName>
    </submittedName>
</protein>
<dbReference type="AlphaFoldDB" id="A0A4Q9PAM8"/>
<reference evidence="2 3" key="1">
    <citation type="submission" date="2019-01" db="EMBL/GenBank/DDBJ databases">
        <title>Draft genome sequences of three monokaryotic isolates of the white-rot basidiomycete fungus Dichomitus squalens.</title>
        <authorList>
            <consortium name="DOE Joint Genome Institute"/>
            <person name="Lopez S.C."/>
            <person name="Andreopoulos B."/>
            <person name="Pangilinan J."/>
            <person name="Lipzen A."/>
            <person name="Riley R."/>
            <person name="Ahrendt S."/>
            <person name="Ng V."/>
            <person name="Barry K."/>
            <person name="Daum C."/>
            <person name="Grigoriev I.V."/>
            <person name="Hilden K.S."/>
            <person name="Makela M.R."/>
            <person name="de Vries R.P."/>
        </authorList>
    </citation>
    <scope>NUCLEOTIDE SEQUENCE [LARGE SCALE GENOMIC DNA]</scope>
    <source>
        <strain evidence="2 3">CBS 464.89</strain>
    </source>
</reference>
<evidence type="ECO:0000313" key="2">
    <source>
        <dbReference type="EMBL" id="TBU51724.1"/>
    </source>
</evidence>
<accession>A0A4Q9PAM8</accession>
<evidence type="ECO:0000256" key="1">
    <source>
        <dbReference type="SAM" id="MobiDB-lite"/>
    </source>
</evidence>
<dbReference type="EMBL" id="ML145290">
    <property type="protein sequence ID" value="TBU51724.1"/>
    <property type="molecule type" value="Genomic_DNA"/>
</dbReference>
<name>A0A4Q9PAM8_9APHY</name>
<gene>
    <name evidence="2" type="ORF">BD310DRAFT_782965</name>
</gene>
<evidence type="ECO:0000313" key="3">
    <source>
        <dbReference type="Proteomes" id="UP000292082"/>
    </source>
</evidence>